<gene>
    <name evidence="1" type="ORF">TAO_0045</name>
</gene>
<reference evidence="1 2" key="1">
    <citation type="journal article" date="2017" name="ISME J.">
        <title>An acid-tolerant ammonia-oxidizing ?-proteobacterium from soil.</title>
        <authorList>
            <person name="Hayatsu M."/>
            <person name="Tago K."/>
            <person name="Uchiyama I."/>
            <person name="Toyoda A."/>
            <person name="Wang Y."/>
            <person name="Shimomura Y."/>
            <person name="Okubo T."/>
            <person name="Kurisu F."/>
            <person name="Hirono Y."/>
            <person name="Nonaka K."/>
            <person name="Akiyama H."/>
            <person name="Itoh T."/>
            <person name="Takami H."/>
        </authorList>
    </citation>
    <scope>NUCLEOTIDE SEQUENCE [LARGE SCALE GENOMIC DNA]</scope>
    <source>
        <strain evidence="1 2">TAO100</strain>
    </source>
</reference>
<dbReference type="InterPro" id="IPR019253">
    <property type="entry name" value="DUF2244_TM"/>
</dbReference>
<evidence type="ECO:0000313" key="2">
    <source>
        <dbReference type="Proteomes" id="UP000243679"/>
    </source>
</evidence>
<evidence type="ECO:0000313" key="1">
    <source>
        <dbReference type="EMBL" id="BAW79415.1"/>
    </source>
</evidence>
<accession>A0A1Q2SJV3</accession>
<name>A0A1Q2SJV3_9GAMM</name>
<protein>
    <submittedName>
        <fullName evidence="1">Hypothetical conserved protein</fullName>
    </submittedName>
</protein>
<proteinExistence type="predicted"/>
<organism evidence="1 2">
    <name type="scientific">Candidatus Nitrosoglobus terrae</name>
    <dbReference type="NCBI Taxonomy" id="1630141"/>
    <lineage>
        <taxon>Bacteria</taxon>
        <taxon>Pseudomonadati</taxon>
        <taxon>Pseudomonadota</taxon>
        <taxon>Gammaproteobacteria</taxon>
        <taxon>Chromatiales</taxon>
        <taxon>Chromatiaceae</taxon>
        <taxon>Candidatus Nitrosoglobus</taxon>
    </lineage>
</organism>
<dbReference type="KEGG" id="ntt:TAO_0045"/>
<dbReference type="Pfam" id="PF10003">
    <property type="entry name" value="DUF2244"/>
    <property type="match status" value="1"/>
</dbReference>
<sequence>MKIVLFAVGATLGVISAGFAFLGLWLVFPFAGLELLALGTAFYLCAHQAQRWEVITIDQDAIKVEVFHGHKMTRETFKFHRYWARVRIMKILPHTWYMSHLMIGSHGSEVEVGVFLNEDERLYLAKELQETCSFS</sequence>
<keyword evidence="2" id="KW-1185">Reference proteome</keyword>
<dbReference type="Proteomes" id="UP000243679">
    <property type="component" value="Chromosome"/>
</dbReference>
<dbReference type="AlphaFoldDB" id="A0A1Q2SJV3"/>
<dbReference type="EMBL" id="AP014836">
    <property type="protein sequence ID" value="BAW79415.1"/>
    <property type="molecule type" value="Genomic_DNA"/>
</dbReference>